<keyword evidence="13" id="KW-0234">DNA repair</keyword>
<dbReference type="GO" id="GO:0030894">
    <property type="term" value="C:replisome"/>
    <property type="evidence" value="ECO:0007669"/>
    <property type="project" value="TreeGrafter"/>
</dbReference>
<dbReference type="GO" id="GO:0043590">
    <property type="term" value="C:bacterial nucleoid"/>
    <property type="evidence" value="ECO:0007669"/>
    <property type="project" value="TreeGrafter"/>
</dbReference>
<dbReference type="SUPFAM" id="SSF52540">
    <property type="entry name" value="P-loop containing nucleoside triphosphate hydrolases"/>
    <property type="match status" value="1"/>
</dbReference>
<dbReference type="FunFam" id="3.40.50.300:FF:000156">
    <property type="entry name" value="ATP-dependent DNA helicase recQ"/>
    <property type="match status" value="1"/>
</dbReference>
<dbReference type="GO" id="GO:0016787">
    <property type="term" value="F:hydrolase activity"/>
    <property type="evidence" value="ECO:0007669"/>
    <property type="project" value="UniProtKB-KW"/>
</dbReference>
<dbReference type="PROSITE" id="PS51192">
    <property type="entry name" value="HELICASE_ATP_BIND_1"/>
    <property type="match status" value="1"/>
</dbReference>
<dbReference type="GO" id="GO:0006260">
    <property type="term" value="P:DNA replication"/>
    <property type="evidence" value="ECO:0007669"/>
    <property type="project" value="InterPro"/>
</dbReference>
<dbReference type="InterPro" id="IPR002121">
    <property type="entry name" value="HRDC_dom"/>
</dbReference>
<evidence type="ECO:0000313" key="21">
    <source>
        <dbReference type="Proteomes" id="UP000516046"/>
    </source>
</evidence>
<dbReference type="SMART" id="SM00341">
    <property type="entry name" value="HRDC"/>
    <property type="match status" value="1"/>
</dbReference>
<dbReference type="Gene3D" id="1.10.10.10">
    <property type="entry name" value="Winged helix-like DNA-binding domain superfamily/Winged helix DNA-binding domain"/>
    <property type="match status" value="1"/>
</dbReference>
<dbReference type="Pfam" id="PF00570">
    <property type="entry name" value="HRDC"/>
    <property type="match status" value="1"/>
</dbReference>
<keyword evidence="6" id="KW-0227">DNA damage</keyword>
<gene>
    <name evidence="20" type="primary">recQ</name>
    <name evidence="20" type="ORF">H6X83_00570</name>
</gene>
<dbReference type="GO" id="GO:0003677">
    <property type="term" value="F:DNA binding"/>
    <property type="evidence" value="ECO:0007669"/>
    <property type="project" value="UniProtKB-KW"/>
</dbReference>
<keyword evidence="9" id="KW-0862">Zinc</keyword>
<dbReference type="GO" id="GO:0009432">
    <property type="term" value="P:SOS response"/>
    <property type="evidence" value="ECO:0007669"/>
    <property type="project" value="UniProtKB-UniRule"/>
</dbReference>
<evidence type="ECO:0000256" key="10">
    <source>
        <dbReference type="ARBA" id="ARBA00022840"/>
    </source>
</evidence>
<dbReference type="InterPro" id="IPR006293">
    <property type="entry name" value="DNA_helicase_ATP-dep_RecQ_bac"/>
</dbReference>
<evidence type="ECO:0000256" key="2">
    <source>
        <dbReference type="ARBA" id="ARBA00001947"/>
    </source>
</evidence>
<dbReference type="GO" id="GO:0005737">
    <property type="term" value="C:cytoplasm"/>
    <property type="evidence" value="ECO:0007669"/>
    <property type="project" value="TreeGrafter"/>
</dbReference>
<dbReference type="Gene3D" id="1.10.150.80">
    <property type="entry name" value="HRDC domain"/>
    <property type="match status" value="1"/>
</dbReference>
<dbReference type="GO" id="GO:0009378">
    <property type="term" value="F:four-way junction helicase activity"/>
    <property type="evidence" value="ECO:0007669"/>
    <property type="project" value="TreeGrafter"/>
</dbReference>
<evidence type="ECO:0000259" key="19">
    <source>
        <dbReference type="PROSITE" id="PS51194"/>
    </source>
</evidence>
<evidence type="ECO:0000256" key="1">
    <source>
        <dbReference type="ARBA" id="ARBA00001946"/>
    </source>
</evidence>
<feature type="domain" description="Helicase C-terminal" evidence="19">
    <location>
        <begin position="214"/>
        <end position="369"/>
    </location>
</feature>
<dbReference type="AlphaFoldDB" id="A0A7G9WL14"/>
<keyword evidence="4" id="KW-0479">Metal-binding</keyword>
<reference evidence="20 21" key="1">
    <citation type="submission" date="2020-08" db="EMBL/GenBank/DDBJ databases">
        <authorList>
            <person name="Ren C."/>
            <person name="Gu Y."/>
            <person name="Xu Y."/>
        </authorList>
    </citation>
    <scope>NUCLEOTIDE SEQUENCE [LARGE SCALE GENOMIC DNA]</scope>
    <source>
        <strain evidence="20 21">LBM18003</strain>
    </source>
</reference>
<evidence type="ECO:0000256" key="6">
    <source>
        <dbReference type="ARBA" id="ARBA00022763"/>
    </source>
</evidence>
<keyword evidence="8 20" id="KW-0347">Helicase</keyword>
<evidence type="ECO:0000259" key="17">
    <source>
        <dbReference type="PROSITE" id="PS50967"/>
    </source>
</evidence>
<dbReference type="Gene3D" id="3.40.50.300">
    <property type="entry name" value="P-loop containing nucleotide triphosphate hydrolases"/>
    <property type="match status" value="2"/>
</dbReference>
<accession>A0A7G9WL14</accession>
<dbReference type="GO" id="GO:0006310">
    <property type="term" value="P:DNA recombination"/>
    <property type="evidence" value="ECO:0007669"/>
    <property type="project" value="UniProtKB-UniRule"/>
</dbReference>
<dbReference type="KEGG" id="caml:H6X83_00570"/>
<dbReference type="PANTHER" id="PTHR13710">
    <property type="entry name" value="DNA HELICASE RECQ FAMILY MEMBER"/>
    <property type="match status" value="1"/>
</dbReference>
<dbReference type="Pfam" id="PF00271">
    <property type="entry name" value="Helicase_C"/>
    <property type="match status" value="1"/>
</dbReference>
<dbReference type="InterPro" id="IPR001650">
    <property type="entry name" value="Helicase_C-like"/>
</dbReference>
<dbReference type="InterPro" id="IPR036390">
    <property type="entry name" value="WH_DNA-bd_sf"/>
</dbReference>
<dbReference type="EC" id="5.6.2.4" evidence="16"/>
<comment type="catalytic activity">
    <reaction evidence="15">
        <text>Couples ATP hydrolysis with the unwinding of duplex DNA by translocating in the 3'-5' direction.</text>
        <dbReference type="EC" id="5.6.2.4"/>
    </reaction>
</comment>
<dbReference type="InterPro" id="IPR044876">
    <property type="entry name" value="HRDC_dom_sf"/>
</dbReference>
<evidence type="ECO:0000256" key="11">
    <source>
        <dbReference type="ARBA" id="ARBA00023125"/>
    </source>
</evidence>
<evidence type="ECO:0000256" key="7">
    <source>
        <dbReference type="ARBA" id="ARBA00022801"/>
    </source>
</evidence>
<dbReference type="Pfam" id="PF16124">
    <property type="entry name" value="RecQ_Zn_bind"/>
    <property type="match status" value="1"/>
</dbReference>
<dbReference type="GO" id="GO:0043138">
    <property type="term" value="F:3'-5' DNA helicase activity"/>
    <property type="evidence" value="ECO:0007669"/>
    <property type="project" value="UniProtKB-EC"/>
</dbReference>
<name>A0A7G9WL14_9FIRM</name>
<dbReference type="InterPro" id="IPR027417">
    <property type="entry name" value="P-loop_NTPase"/>
</dbReference>
<keyword evidence="10" id="KW-0067">ATP-binding</keyword>
<dbReference type="PROSITE" id="PS51194">
    <property type="entry name" value="HELICASE_CTER"/>
    <property type="match status" value="1"/>
</dbReference>
<dbReference type="InterPro" id="IPR010997">
    <property type="entry name" value="HRDC-like_sf"/>
</dbReference>
<dbReference type="SMART" id="SM00490">
    <property type="entry name" value="HELICc"/>
    <property type="match status" value="1"/>
</dbReference>
<comment type="similarity">
    <text evidence="3">Belongs to the helicase family. RecQ subfamily.</text>
</comment>
<keyword evidence="11" id="KW-0238">DNA-binding</keyword>
<dbReference type="NCBIfam" id="TIGR00614">
    <property type="entry name" value="recQ_fam"/>
    <property type="match status" value="1"/>
</dbReference>
<dbReference type="NCBIfam" id="TIGR01389">
    <property type="entry name" value="recQ"/>
    <property type="match status" value="1"/>
</dbReference>
<dbReference type="PROSITE" id="PS50967">
    <property type="entry name" value="HRDC"/>
    <property type="match status" value="1"/>
</dbReference>
<feature type="domain" description="Helicase ATP-binding" evidence="18">
    <location>
        <begin position="25"/>
        <end position="194"/>
    </location>
</feature>
<dbReference type="InterPro" id="IPR018982">
    <property type="entry name" value="RQC_domain"/>
</dbReference>
<dbReference type="GO" id="GO:0046872">
    <property type="term" value="F:metal ion binding"/>
    <property type="evidence" value="ECO:0007669"/>
    <property type="project" value="UniProtKB-KW"/>
</dbReference>
<keyword evidence="14" id="KW-0413">Isomerase</keyword>
<dbReference type="CDD" id="cd17920">
    <property type="entry name" value="DEXHc_RecQ"/>
    <property type="match status" value="1"/>
</dbReference>
<proteinExistence type="inferred from homology"/>
<keyword evidence="12" id="KW-0233">DNA recombination</keyword>
<evidence type="ECO:0000256" key="13">
    <source>
        <dbReference type="ARBA" id="ARBA00023204"/>
    </source>
</evidence>
<evidence type="ECO:0000313" key="20">
    <source>
        <dbReference type="EMBL" id="QNO19376.1"/>
    </source>
</evidence>
<evidence type="ECO:0000256" key="8">
    <source>
        <dbReference type="ARBA" id="ARBA00022806"/>
    </source>
</evidence>
<evidence type="ECO:0000256" key="5">
    <source>
        <dbReference type="ARBA" id="ARBA00022741"/>
    </source>
</evidence>
<dbReference type="SUPFAM" id="SSF46785">
    <property type="entry name" value="Winged helix' DNA-binding domain"/>
    <property type="match status" value="1"/>
</dbReference>
<dbReference type="Pfam" id="PF09382">
    <property type="entry name" value="RQC"/>
    <property type="match status" value="1"/>
</dbReference>
<evidence type="ECO:0000259" key="18">
    <source>
        <dbReference type="PROSITE" id="PS51192"/>
    </source>
</evidence>
<dbReference type="SMART" id="SM00956">
    <property type="entry name" value="RQC"/>
    <property type="match status" value="1"/>
</dbReference>
<dbReference type="FunFam" id="3.40.50.300:FF:001389">
    <property type="entry name" value="ATP-dependent DNA helicase RecQ"/>
    <property type="match status" value="1"/>
</dbReference>
<protein>
    <recommendedName>
        <fullName evidence="16">DNA helicase RecQ</fullName>
        <ecNumber evidence="16">5.6.2.4</ecNumber>
    </recommendedName>
</protein>
<dbReference type="Pfam" id="PF00270">
    <property type="entry name" value="DEAD"/>
    <property type="match status" value="1"/>
</dbReference>
<comment type="cofactor">
    <cofactor evidence="1">
        <name>Mg(2+)</name>
        <dbReference type="ChEBI" id="CHEBI:18420"/>
    </cofactor>
</comment>
<comment type="cofactor">
    <cofactor evidence="2">
        <name>Zn(2+)</name>
        <dbReference type="ChEBI" id="CHEBI:29105"/>
    </cofactor>
</comment>
<dbReference type="InterPro" id="IPR011545">
    <property type="entry name" value="DEAD/DEAH_box_helicase_dom"/>
</dbReference>
<keyword evidence="7 20" id="KW-0378">Hydrolase</keyword>
<keyword evidence="5" id="KW-0547">Nucleotide-binding</keyword>
<evidence type="ECO:0000256" key="14">
    <source>
        <dbReference type="ARBA" id="ARBA00023235"/>
    </source>
</evidence>
<dbReference type="FunFam" id="1.10.150.80:FF:000002">
    <property type="entry name" value="ATP-dependent DNA helicase RecQ"/>
    <property type="match status" value="1"/>
</dbReference>
<dbReference type="SMART" id="SM00487">
    <property type="entry name" value="DEXDc"/>
    <property type="match status" value="1"/>
</dbReference>
<dbReference type="GO" id="GO:0006281">
    <property type="term" value="P:DNA repair"/>
    <property type="evidence" value="ECO:0007669"/>
    <property type="project" value="UniProtKB-KW"/>
</dbReference>
<dbReference type="SUPFAM" id="SSF47819">
    <property type="entry name" value="HRDC-like"/>
    <property type="match status" value="1"/>
</dbReference>
<evidence type="ECO:0000256" key="16">
    <source>
        <dbReference type="NCBIfam" id="TIGR01389"/>
    </source>
</evidence>
<dbReference type="PANTHER" id="PTHR13710:SF105">
    <property type="entry name" value="ATP-DEPENDENT DNA HELICASE Q1"/>
    <property type="match status" value="1"/>
</dbReference>
<dbReference type="Proteomes" id="UP000516046">
    <property type="component" value="Chromosome"/>
</dbReference>
<evidence type="ECO:0000256" key="15">
    <source>
        <dbReference type="ARBA" id="ARBA00034617"/>
    </source>
</evidence>
<dbReference type="CDD" id="cd18794">
    <property type="entry name" value="SF2_C_RecQ"/>
    <property type="match status" value="1"/>
</dbReference>
<keyword evidence="21" id="KW-1185">Reference proteome</keyword>
<feature type="domain" description="HRDC" evidence="17">
    <location>
        <begin position="530"/>
        <end position="608"/>
    </location>
</feature>
<evidence type="ECO:0000256" key="12">
    <source>
        <dbReference type="ARBA" id="ARBA00023172"/>
    </source>
</evidence>
<dbReference type="InterPro" id="IPR014001">
    <property type="entry name" value="Helicase_ATP-bd"/>
</dbReference>
<sequence length="608" mass="68399">MVNKAEVLKEYFGYDSFRTGQEQVVDALLAGRDALAVMPTGAGKSLCFQVPALLLPGITLVVSPLISLMQDQVRELVESGVPAAYLNSALTDSQYAHALRNAAAGKYKIIYAAPERLLTDRFQAFVQQVQISLVAVDEAHCVSQWGQDFRPGYLQIIEFVAGLAERPAVAAFTATATEVVKKDIVRLLQLKDPCEVVTGFDRENLFYEVRRPHNKKNELLAVLSRFRDESGIVYCSTRKNVEDVCDFLNEQGYPAARYHAGLSQVERQKNQEDFLYDRVAVMVATNAFGMGIDKSNVRFVIHFNMPKDLESYYQEAGRAGRDGAPAQCILLYSGQDVRTNQFLIEHGNEDDTLDEAAREEVHKKDRERLRQMTFYSTTQHCLRHFILKYFGEKSPMFCNACGNCTAAAEEVDMTVDAQKILCCVRRTGERFGAGIITDILLGAESERIQSLGLNHQSTYGSLSNLKADAVRTRIQWLLENGCLQRTDGDYPVLQLGSEASDVLFRGQKVMLRTVKEEKKPERRRAQPGTEIVNPELFERLRTLRKKIAAKQSVPAFVIFTDATLRAMSTFMPVTEQDMIGKVNGVGEKKLRRYGKAFLDCIRAYRKEK</sequence>
<dbReference type="EMBL" id="CP060696">
    <property type="protein sequence ID" value="QNO19376.1"/>
    <property type="molecule type" value="Genomic_DNA"/>
</dbReference>
<dbReference type="InterPro" id="IPR032284">
    <property type="entry name" value="RecQ_Zn-bd"/>
</dbReference>
<dbReference type="InterPro" id="IPR004589">
    <property type="entry name" value="DNA_helicase_ATP-dep_RecQ"/>
</dbReference>
<dbReference type="GO" id="GO:0005524">
    <property type="term" value="F:ATP binding"/>
    <property type="evidence" value="ECO:0007669"/>
    <property type="project" value="UniProtKB-KW"/>
</dbReference>
<evidence type="ECO:0000256" key="4">
    <source>
        <dbReference type="ARBA" id="ARBA00022723"/>
    </source>
</evidence>
<evidence type="ECO:0000256" key="9">
    <source>
        <dbReference type="ARBA" id="ARBA00022833"/>
    </source>
</evidence>
<evidence type="ECO:0000256" key="3">
    <source>
        <dbReference type="ARBA" id="ARBA00005446"/>
    </source>
</evidence>
<dbReference type="InterPro" id="IPR036388">
    <property type="entry name" value="WH-like_DNA-bd_sf"/>
</dbReference>
<organism evidence="20 21">
    <name type="scientific">Caproicibacterium amylolyticum</name>
    <dbReference type="NCBI Taxonomy" id="2766537"/>
    <lineage>
        <taxon>Bacteria</taxon>
        <taxon>Bacillati</taxon>
        <taxon>Bacillota</taxon>
        <taxon>Clostridia</taxon>
        <taxon>Eubacteriales</taxon>
        <taxon>Oscillospiraceae</taxon>
        <taxon>Caproicibacterium</taxon>
    </lineage>
</organism>